<dbReference type="AlphaFoldDB" id="A0A165EIX6"/>
<sequence>MHVTFAPQSLTEALDPIWRERLRGFLPSRRQSVVSYSSSHSAESLYSEDGHGSASSSSEYRYLEMEPPAVFESSDDENDKEDVDEDAYVADVLFYPPRDSIEISIVRSRAAAMQRLAGPEPEPCLAIKDAHTDSVPPHQPHCEEPLLVELVRAEPSPLPQRRVKKKPTRLNLLAERFVSRVKQVAQKSPRHPPSRANTPVPGQQDDLYDPMESLDPFAASP</sequence>
<organism evidence="2 3">
    <name type="scientific">Exidia glandulosa HHB12029</name>
    <dbReference type="NCBI Taxonomy" id="1314781"/>
    <lineage>
        <taxon>Eukaryota</taxon>
        <taxon>Fungi</taxon>
        <taxon>Dikarya</taxon>
        <taxon>Basidiomycota</taxon>
        <taxon>Agaricomycotina</taxon>
        <taxon>Agaricomycetes</taxon>
        <taxon>Auriculariales</taxon>
        <taxon>Exidiaceae</taxon>
        <taxon>Exidia</taxon>
    </lineage>
</organism>
<feature type="region of interest" description="Disordered" evidence="1">
    <location>
        <begin position="37"/>
        <end position="59"/>
    </location>
</feature>
<evidence type="ECO:0000313" key="3">
    <source>
        <dbReference type="Proteomes" id="UP000077266"/>
    </source>
</evidence>
<feature type="region of interest" description="Disordered" evidence="1">
    <location>
        <begin position="181"/>
        <end position="221"/>
    </location>
</feature>
<gene>
    <name evidence="2" type="ORF">EXIGLDRAFT_724121</name>
</gene>
<accession>A0A165EIX6</accession>
<dbReference type="Proteomes" id="UP000077266">
    <property type="component" value="Unassembled WGS sequence"/>
</dbReference>
<proteinExistence type="predicted"/>
<dbReference type="EMBL" id="KV426137">
    <property type="protein sequence ID" value="KZV87040.1"/>
    <property type="molecule type" value="Genomic_DNA"/>
</dbReference>
<dbReference type="InParanoid" id="A0A165EIX6"/>
<reference evidence="2 3" key="1">
    <citation type="journal article" date="2016" name="Mol. Biol. Evol.">
        <title>Comparative Genomics of Early-Diverging Mushroom-Forming Fungi Provides Insights into the Origins of Lignocellulose Decay Capabilities.</title>
        <authorList>
            <person name="Nagy L.G."/>
            <person name="Riley R."/>
            <person name="Tritt A."/>
            <person name="Adam C."/>
            <person name="Daum C."/>
            <person name="Floudas D."/>
            <person name="Sun H."/>
            <person name="Yadav J.S."/>
            <person name="Pangilinan J."/>
            <person name="Larsson K.H."/>
            <person name="Matsuura K."/>
            <person name="Barry K."/>
            <person name="Labutti K."/>
            <person name="Kuo R."/>
            <person name="Ohm R.A."/>
            <person name="Bhattacharya S.S."/>
            <person name="Shirouzu T."/>
            <person name="Yoshinaga Y."/>
            <person name="Martin F.M."/>
            <person name="Grigoriev I.V."/>
            <person name="Hibbett D.S."/>
        </authorList>
    </citation>
    <scope>NUCLEOTIDE SEQUENCE [LARGE SCALE GENOMIC DNA]</scope>
    <source>
        <strain evidence="2 3">HHB12029</strain>
    </source>
</reference>
<evidence type="ECO:0000313" key="2">
    <source>
        <dbReference type="EMBL" id="KZV87040.1"/>
    </source>
</evidence>
<keyword evidence="3" id="KW-1185">Reference proteome</keyword>
<protein>
    <submittedName>
        <fullName evidence="2">Uncharacterized protein</fullName>
    </submittedName>
</protein>
<feature type="compositionally biased region" description="Low complexity" evidence="1">
    <location>
        <begin position="37"/>
        <end position="58"/>
    </location>
</feature>
<evidence type="ECO:0000256" key="1">
    <source>
        <dbReference type="SAM" id="MobiDB-lite"/>
    </source>
</evidence>
<name>A0A165EIX6_EXIGL</name>
<dbReference type="OrthoDB" id="10650714at2759"/>